<dbReference type="GO" id="GO:0031177">
    <property type="term" value="F:phosphopantetheine binding"/>
    <property type="evidence" value="ECO:0007669"/>
    <property type="project" value="InterPro"/>
</dbReference>
<dbReference type="InterPro" id="IPR051414">
    <property type="entry name" value="Adenylate-forming_Reductase"/>
</dbReference>
<sequence length="1055" mass="115080">MPNGVMTTEVNGSHPTMKDSRDLITSSLLPTPPHDDEEMMIHTIDDVLVERCSSIPDQPLVGYPASSHSAEDYVYYTAKDLDRFANGAIDDLVKQGFQQASGVGSKTKVVAILGVTNLDYIVSIFALSRLGCAVLFLSTRLSAEAYLNLLDKTECHEILCCSSTEKVALSIQKQRPINLYMIPGFSSYGHCGSNSDLILRGTPNASKETAFIIHSSGSTGLPKPIFQSHKACISNYAVSKGYRALLTLPLYHNHGLSTFFRAIFKGKQIALYNASLPLTGGNLLRGLKAVEPESFHSVPYALKLLCEVDGGVAALATCKQVLFGGSSCPDEIGDKLVEGGVNLISHYGATEMGQLMTSERPVGDKAWNYVRPLPNVASYLFFDPLEDGSFECVVLDGLPAKVTSNSDNPPNSFRTSDCFTKHPTILNAWKYLGRIDDRVTLMNGEKVLPIPIEHAIRQSKFVKDVLVVGVGRLLPGLIIVPSDEAQGLDKSQILAAVWPLIEAANRSAEAFSQISKDMVEILDIGTTYPSTDKGTMIRQGCYKHFSAIIDAMYARQESGEAPSGRKLALSIPGIEDFLLSLMRQELGFDEITVDTDFYEAGMDSLQAIKAQSVVKRELDLGNGALGQNAFFDFANIKKLAAHLYGLRTGHHGEEENEIDVMAELIEKYSTFKKSTPTNADVIIITGVTGSLGAYVLSQLMQKESVRRIVCLVRASSPDAAFDRVVATLSAKSLPLTNLSKIRVYPSDLSKPDLGLGGEVVEGLLNTLTKVIHIAWAVNFNIGVRSFEQQHIRGVHNLINLCLSRRGSPAQFYFCSSISAAAGTPLPARISEGPIPELSHAQKMGYARSKLVAERVIQAAAEKTGMVAKVLRVGQIVGDTVTGQWNPTEAIPLMIQSAVTMKALPALDETPSWTPVDIVAQAVLELCGLGTSDKATAYASDPKTVYHVQNPRTFHWTTDLLPALQAAGLDFEVVSQREWIKRLREGEQDPKKNPTVKLVDFYADKYDNDRMSRKGLVFEMHKTEEASPALRGGVELISSGLIKKYVDAWLKVWREG</sequence>
<dbReference type="Gene3D" id="3.40.50.12780">
    <property type="entry name" value="N-terminal domain of ligase-like"/>
    <property type="match status" value="1"/>
</dbReference>
<proteinExistence type="predicted"/>
<dbReference type="STRING" id="1182541.W9XS28"/>
<keyword evidence="2" id="KW-0597">Phosphoprotein</keyword>
<dbReference type="PROSITE" id="PS00455">
    <property type="entry name" value="AMP_BINDING"/>
    <property type="match status" value="1"/>
</dbReference>
<dbReference type="InterPro" id="IPR000873">
    <property type="entry name" value="AMP-dep_synth/lig_dom"/>
</dbReference>
<feature type="compositionally biased region" description="Polar residues" evidence="3">
    <location>
        <begin position="1"/>
        <end position="14"/>
    </location>
</feature>
<dbReference type="InterPro" id="IPR036736">
    <property type="entry name" value="ACP-like_sf"/>
</dbReference>
<dbReference type="PANTHER" id="PTHR43439:SF2">
    <property type="entry name" value="ENZYME, PUTATIVE (JCVI)-RELATED"/>
    <property type="match status" value="1"/>
</dbReference>
<dbReference type="Proteomes" id="UP000019484">
    <property type="component" value="Unassembled WGS sequence"/>
</dbReference>
<dbReference type="Pfam" id="PF00550">
    <property type="entry name" value="PP-binding"/>
    <property type="match status" value="1"/>
</dbReference>
<protein>
    <recommendedName>
        <fullName evidence="4">Carrier domain-containing protein</fullName>
    </recommendedName>
</protein>
<dbReference type="PANTHER" id="PTHR43439">
    <property type="entry name" value="PHENYLACETATE-COENZYME A LIGASE"/>
    <property type="match status" value="1"/>
</dbReference>
<evidence type="ECO:0000256" key="1">
    <source>
        <dbReference type="ARBA" id="ARBA00022450"/>
    </source>
</evidence>
<dbReference type="HOGENOM" id="CLU_002220_2_1_1"/>
<name>W9XS28_9EURO</name>
<reference evidence="5 6" key="1">
    <citation type="submission" date="2013-03" db="EMBL/GenBank/DDBJ databases">
        <title>The Genome Sequence of Capronia coronata CBS 617.96.</title>
        <authorList>
            <consortium name="The Broad Institute Genomics Platform"/>
            <person name="Cuomo C."/>
            <person name="de Hoog S."/>
            <person name="Gorbushina A."/>
            <person name="Walker B."/>
            <person name="Young S.K."/>
            <person name="Zeng Q."/>
            <person name="Gargeya S."/>
            <person name="Fitzgerald M."/>
            <person name="Haas B."/>
            <person name="Abouelleil A."/>
            <person name="Allen A.W."/>
            <person name="Alvarado L."/>
            <person name="Arachchi H.M."/>
            <person name="Berlin A.M."/>
            <person name="Chapman S.B."/>
            <person name="Gainer-Dewar J."/>
            <person name="Goldberg J."/>
            <person name="Griggs A."/>
            <person name="Gujja S."/>
            <person name="Hansen M."/>
            <person name="Howarth C."/>
            <person name="Imamovic A."/>
            <person name="Ireland A."/>
            <person name="Larimer J."/>
            <person name="McCowan C."/>
            <person name="Murphy C."/>
            <person name="Pearson M."/>
            <person name="Poon T.W."/>
            <person name="Priest M."/>
            <person name="Roberts A."/>
            <person name="Saif S."/>
            <person name="Shea T."/>
            <person name="Sisk P."/>
            <person name="Sykes S."/>
            <person name="Wortman J."/>
            <person name="Nusbaum C."/>
            <person name="Birren B."/>
        </authorList>
    </citation>
    <scope>NUCLEOTIDE SEQUENCE [LARGE SCALE GENOMIC DNA]</scope>
    <source>
        <strain evidence="5 6">CBS 617.96</strain>
    </source>
</reference>
<evidence type="ECO:0000256" key="2">
    <source>
        <dbReference type="ARBA" id="ARBA00022553"/>
    </source>
</evidence>
<dbReference type="InterPro" id="IPR009081">
    <property type="entry name" value="PP-bd_ACP"/>
</dbReference>
<dbReference type="GeneID" id="19163143"/>
<dbReference type="Pfam" id="PF00501">
    <property type="entry name" value="AMP-binding"/>
    <property type="match status" value="1"/>
</dbReference>
<dbReference type="SUPFAM" id="SSF56801">
    <property type="entry name" value="Acetyl-CoA synthetase-like"/>
    <property type="match status" value="1"/>
</dbReference>
<dbReference type="SUPFAM" id="SSF51735">
    <property type="entry name" value="NAD(P)-binding Rossmann-fold domains"/>
    <property type="match status" value="1"/>
</dbReference>
<dbReference type="SMART" id="SM00823">
    <property type="entry name" value="PKS_PP"/>
    <property type="match status" value="1"/>
</dbReference>
<organism evidence="5 6">
    <name type="scientific">Capronia coronata CBS 617.96</name>
    <dbReference type="NCBI Taxonomy" id="1182541"/>
    <lineage>
        <taxon>Eukaryota</taxon>
        <taxon>Fungi</taxon>
        <taxon>Dikarya</taxon>
        <taxon>Ascomycota</taxon>
        <taxon>Pezizomycotina</taxon>
        <taxon>Eurotiomycetes</taxon>
        <taxon>Chaetothyriomycetidae</taxon>
        <taxon>Chaetothyriales</taxon>
        <taxon>Herpotrichiellaceae</taxon>
        <taxon>Capronia</taxon>
    </lineage>
</organism>
<dbReference type="InterPro" id="IPR013120">
    <property type="entry name" value="FAR_NAD-bd"/>
</dbReference>
<dbReference type="InterPro" id="IPR020845">
    <property type="entry name" value="AMP-binding_CS"/>
</dbReference>
<gene>
    <name evidence="5" type="ORF">A1O1_08292</name>
</gene>
<comment type="caution">
    <text evidence="5">The sequence shown here is derived from an EMBL/GenBank/DDBJ whole genome shotgun (WGS) entry which is preliminary data.</text>
</comment>
<dbReference type="OrthoDB" id="429813at2759"/>
<dbReference type="InterPro" id="IPR042099">
    <property type="entry name" value="ANL_N_sf"/>
</dbReference>
<dbReference type="eggNOG" id="KOG1178">
    <property type="taxonomic scope" value="Eukaryota"/>
</dbReference>
<dbReference type="Pfam" id="PF23562">
    <property type="entry name" value="AMP-binding_C_3"/>
    <property type="match status" value="1"/>
</dbReference>
<dbReference type="RefSeq" id="XP_007727344.1">
    <property type="nucleotide sequence ID" value="XM_007729154.1"/>
</dbReference>
<dbReference type="PROSITE" id="PS50075">
    <property type="entry name" value="CARRIER"/>
    <property type="match status" value="1"/>
</dbReference>
<dbReference type="Gene3D" id="1.10.1200.10">
    <property type="entry name" value="ACP-like"/>
    <property type="match status" value="1"/>
</dbReference>
<dbReference type="Gene3D" id="3.40.50.720">
    <property type="entry name" value="NAD(P)-binding Rossmann-like Domain"/>
    <property type="match status" value="1"/>
</dbReference>
<feature type="domain" description="Carrier" evidence="4">
    <location>
        <begin position="569"/>
        <end position="647"/>
    </location>
</feature>
<dbReference type="SUPFAM" id="SSF47336">
    <property type="entry name" value="ACP-like"/>
    <property type="match status" value="1"/>
</dbReference>
<accession>W9XS28</accession>
<keyword evidence="1" id="KW-0596">Phosphopantetheine</keyword>
<evidence type="ECO:0000259" key="4">
    <source>
        <dbReference type="PROSITE" id="PS50075"/>
    </source>
</evidence>
<dbReference type="Pfam" id="PF07993">
    <property type="entry name" value="NAD_binding_4"/>
    <property type="match status" value="1"/>
</dbReference>
<evidence type="ECO:0000313" key="5">
    <source>
        <dbReference type="EMBL" id="EXJ80150.1"/>
    </source>
</evidence>
<dbReference type="InterPro" id="IPR036291">
    <property type="entry name" value="NAD(P)-bd_dom_sf"/>
</dbReference>
<evidence type="ECO:0000313" key="6">
    <source>
        <dbReference type="Proteomes" id="UP000019484"/>
    </source>
</evidence>
<keyword evidence="6" id="KW-1185">Reference proteome</keyword>
<dbReference type="EMBL" id="AMWN01000008">
    <property type="protein sequence ID" value="EXJ80150.1"/>
    <property type="molecule type" value="Genomic_DNA"/>
</dbReference>
<feature type="region of interest" description="Disordered" evidence="3">
    <location>
        <begin position="1"/>
        <end position="20"/>
    </location>
</feature>
<dbReference type="AlphaFoldDB" id="W9XS28"/>
<evidence type="ECO:0000256" key="3">
    <source>
        <dbReference type="SAM" id="MobiDB-lite"/>
    </source>
</evidence>
<dbReference type="InterPro" id="IPR020806">
    <property type="entry name" value="PKS_PP-bd"/>
</dbReference>